<proteinExistence type="predicted"/>
<dbReference type="Gramene" id="OMO61037">
    <property type="protein sequence ID" value="OMO61037"/>
    <property type="gene ID" value="CCACVL1_23770"/>
</dbReference>
<keyword evidence="2" id="KW-1185">Reference proteome</keyword>
<evidence type="ECO:0000313" key="1">
    <source>
        <dbReference type="EMBL" id="OMO61037.1"/>
    </source>
</evidence>
<sequence>MASGFKILVMHRHKEHHVDFMDWAPGLA</sequence>
<name>A0A1R3GSL1_COCAP</name>
<organism evidence="1 2">
    <name type="scientific">Corchorus capsularis</name>
    <name type="common">Jute</name>
    <dbReference type="NCBI Taxonomy" id="210143"/>
    <lineage>
        <taxon>Eukaryota</taxon>
        <taxon>Viridiplantae</taxon>
        <taxon>Streptophyta</taxon>
        <taxon>Embryophyta</taxon>
        <taxon>Tracheophyta</taxon>
        <taxon>Spermatophyta</taxon>
        <taxon>Magnoliopsida</taxon>
        <taxon>eudicotyledons</taxon>
        <taxon>Gunneridae</taxon>
        <taxon>Pentapetalae</taxon>
        <taxon>rosids</taxon>
        <taxon>malvids</taxon>
        <taxon>Malvales</taxon>
        <taxon>Malvaceae</taxon>
        <taxon>Grewioideae</taxon>
        <taxon>Apeibeae</taxon>
        <taxon>Corchorus</taxon>
    </lineage>
</organism>
<gene>
    <name evidence="1" type="ORF">CCACVL1_23770</name>
</gene>
<dbReference type="EMBL" id="AWWV01013591">
    <property type="protein sequence ID" value="OMO61037.1"/>
    <property type="molecule type" value="Genomic_DNA"/>
</dbReference>
<accession>A0A1R3GSL1</accession>
<evidence type="ECO:0000313" key="2">
    <source>
        <dbReference type="Proteomes" id="UP000188268"/>
    </source>
</evidence>
<protein>
    <submittedName>
        <fullName evidence="1">Uncharacterized protein</fullName>
    </submittedName>
</protein>
<comment type="caution">
    <text evidence="1">The sequence shown here is derived from an EMBL/GenBank/DDBJ whole genome shotgun (WGS) entry which is preliminary data.</text>
</comment>
<dbReference type="AlphaFoldDB" id="A0A1R3GSL1"/>
<dbReference type="Proteomes" id="UP000188268">
    <property type="component" value="Unassembled WGS sequence"/>
</dbReference>
<reference evidence="1 2" key="1">
    <citation type="submission" date="2013-09" db="EMBL/GenBank/DDBJ databases">
        <title>Corchorus capsularis genome sequencing.</title>
        <authorList>
            <person name="Alam M."/>
            <person name="Haque M.S."/>
            <person name="Islam M.S."/>
            <person name="Emdad E.M."/>
            <person name="Islam M.M."/>
            <person name="Ahmed B."/>
            <person name="Halim A."/>
            <person name="Hossen Q.M.M."/>
            <person name="Hossain M.Z."/>
            <person name="Ahmed R."/>
            <person name="Khan M.M."/>
            <person name="Islam R."/>
            <person name="Rashid M.M."/>
            <person name="Khan S.A."/>
            <person name="Rahman M.S."/>
            <person name="Alam M."/>
        </authorList>
    </citation>
    <scope>NUCLEOTIDE SEQUENCE [LARGE SCALE GENOMIC DNA]</scope>
    <source>
        <strain evidence="2">cv. CVL-1</strain>
        <tissue evidence="1">Whole seedling</tissue>
    </source>
</reference>